<dbReference type="Proteomes" id="UP000236316">
    <property type="component" value="Segment"/>
</dbReference>
<dbReference type="EMBL" id="LT906555">
    <property type="protein sequence ID" value="SNW62739.1"/>
    <property type="molecule type" value="Genomic_DNA"/>
</dbReference>
<organism evidence="1">
    <name type="scientific">Orpheovirus IHUMI-LCC2</name>
    <dbReference type="NCBI Taxonomy" id="2023057"/>
    <lineage>
        <taxon>Viruses</taxon>
        <taxon>Varidnaviria</taxon>
        <taxon>Bamfordvirae</taxon>
        <taxon>Nucleocytoviricota</taxon>
        <taxon>Megaviricetes</taxon>
        <taxon>Pimascovirales</taxon>
        <taxon>Ocovirineae</taxon>
        <taxon>Orpheoviridae</taxon>
        <taxon>Alphaorpheovirus</taxon>
        <taxon>Alphaorpheovirus massiliense</taxon>
    </lineage>
</organism>
<evidence type="ECO:0000313" key="2">
    <source>
        <dbReference type="Proteomes" id="UP000236316"/>
    </source>
</evidence>
<sequence length="55" mass="6480">MDTTKVKDIIGYNYSTDSIWIPVKIIMMDGKELFSTMSKSEFYNSVNNIKRRQKN</sequence>
<name>A0A2I2L5K6_9VIRU</name>
<dbReference type="KEGG" id="vg:35382667"/>
<dbReference type="GeneID" id="35382667"/>
<evidence type="ECO:0000313" key="1">
    <source>
        <dbReference type="EMBL" id="SNW62739.1"/>
    </source>
</evidence>
<accession>A0A2I2L5K6</accession>
<gene>
    <name evidence="1" type="ORF">ORPV_835</name>
</gene>
<proteinExistence type="predicted"/>
<protein>
    <submittedName>
        <fullName evidence="1">Uncharacterized protein</fullName>
    </submittedName>
</protein>
<dbReference type="RefSeq" id="YP_009449041.1">
    <property type="nucleotide sequence ID" value="NC_036594.1"/>
</dbReference>
<reference evidence="1" key="1">
    <citation type="submission" date="2017-08" db="EMBL/GenBank/DDBJ databases">
        <authorList>
            <consortium name="Urmite Genomes"/>
        </authorList>
    </citation>
    <scope>NUCLEOTIDE SEQUENCE [LARGE SCALE GENOMIC DNA]</scope>
    <source>
        <strain evidence="1">IHUMI-LCC2</strain>
    </source>
</reference>
<keyword evidence="2" id="KW-1185">Reference proteome</keyword>